<keyword evidence="2" id="KW-1185">Reference proteome</keyword>
<organism evidence="1 2">
    <name type="scientific">Anaerocolumna jejuensis DSM 15929</name>
    <dbReference type="NCBI Taxonomy" id="1121322"/>
    <lineage>
        <taxon>Bacteria</taxon>
        <taxon>Bacillati</taxon>
        <taxon>Bacillota</taxon>
        <taxon>Clostridia</taxon>
        <taxon>Lachnospirales</taxon>
        <taxon>Lachnospiraceae</taxon>
        <taxon>Anaerocolumna</taxon>
    </lineage>
</organism>
<name>A0A1M6LUE1_9FIRM</name>
<sequence>MGKQTAPLKAKSCYEHLGGTLGGRFFNRLIELGWFEQDKEHPREYFITQLGLEELIRLGVDPFERSK</sequence>
<dbReference type="OrthoDB" id="9797716at2"/>
<dbReference type="EMBL" id="FRAC01000007">
    <property type="protein sequence ID" value="SHJ74867.1"/>
    <property type="molecule type" value="Genomic_DNA"/>
</dbReference>
<evidence type="ECO:0000313" key="1">
    <source>
        <dbReference type="EMBL" id="SHJ74867.1"/>
    </source>
</evidence>
<dbReference type="RefSeq" id="WP_073273059.1">
    <property type="nucleotide sequence ID" value="NZ_FRAC01000007.1"/>
</dbReference>
<evidence type="ECO:0008006" key="3">
    <source>
        <dbReference type="Google" id="ProtNLM"/>
    </source>
</evidence>
<proteinExistence type="predicted"/>
<gene>
    <name evidence="1" type="ORF">SAMN02745136_00721</name>
</gene>
<accession>A0A1M6LUE1</accession>
<dbReference type="AlphaFoldDB" id="A0A1M6LUE1"/>
<dbReference type="STRING" id="1121322.SAMN02745136_00721"/>
<dbReference type="Proteomes" id="UP000184386">
    <property type="component" value="Unassembled WGS sequence"/>
</dbReference>
<reference evidence="1 2" key="1">
    <citation type="submission" date="2016-11" db="EMBL/GenBank/DDBJ databases">
        <authorList>
            <person name="Jaros S."/>
            <person name="Januszkiewicz K."/>
            <person name="Wedrychowicz H."/>
        </authorList>
    </citation>
    <scope>NUCLEOTIDE SEQUENCE [LARGE SCALE GENOMIC DNA]</scope>
    <source>
        <strain evidence="1 2">DSM 15929</strain>
    </source>
</reference>
<evidence type="ECO:0000313" key="2">
    <source>
        <dbReference type="Proteomes" id="UP000184386"/>
    </source>
</evidence>
<protein>
    <recommendedName>
        <fullName evidence="3">ArsR family transcriptional regulator</fullName>
    </recommendedName>
</protein>